<organism evidence="1 2">
    <name type="scientific">Mycena metata</name>
    <dbReference type="NCBI Taxonomy" id="1033252"/>
    <lineage>
        <taxon>Eukaryota</taxon>
        <taxon>Fungi</taxon>
        <taxon>Dikarya</taxon>
        <taxon>Basidiomycota</taxon>
        <taxon>Agaricomycotina</taxon>
        <taxon>Agaricomycetes</taxon>
        <taxon>Agaricomycetidae</taxon>
        <taxon>Agaricales</taxon>
        <taxon>Marasmiineae</taxon>
        <taxon>Mycenaceae</taxon>
        <taxon>Mycena</taxon>
    </lineage>
</organism>
<protein>
    <submittedName>
        <fullName evidence="1">Uncharacterized protein</fullName>
    </submittedName>
</protein>
<evidence type="ECO:0000313" key="1">
    <source>
        <dbReference type="EMBL" id="KAJ7704259.1"/>
    </source>
</evidence>
<evidence type="ECO:0000313" key="2">
    <source>
        <dbReference type="Proteomes" id="UP001215598"/>
    </source>
</evidence>
<sequence>MPEKGVVQLFEREIGWEERQVSTQVDRTIDSNFFGVFVAHPECCARPDGTRTTFTPHHCGPADLDFTPIPGGPPLGQRKLRAEFINTLQITGQIHAKARGKELVIAICNSLTHKNFIFRINFGLEAHCFWMPTEWYRNIVSRPPVPRGEKSFAFVVPPEYVDGPARQLLISIQAAFVRPEWTLVFVDHNVMIQFQLMQASESFLPSDLTPTSKIWPRLWSRTHGPVYHLEPQATLDCLEAWRLETITESDRTPIFQSIKTTQTVFNGCGAQEATDLLTLAFIQPQTPALHVCADPRTWSRLVQALIDNRIRCGPCCS</sequence>
<proteinExistence type="predicted"/>
<gene>
    <name evidence="1" type="ORF">B0H16DRAFT_714540</name>
</gene>
<accession>A0AAD7GSD5</accession>
<dbReference type="EMBL" id="JARKIB010000488">
    <property type="protein sequence ID" value="KAJ7704259.1"/>
    <property type="molecule type" value="Genomic_DNA"/>
</dbReference>
<name>A0AAD7GSD5_9AGAR</name>
<dbReference type="Proteomes" id="UP001215598">
    <property type="component" value="Unassembled WGS sequence"/>
</dbReference>
<reference evidence="1" key="1">
    <citation type="submission" date="2023-03" db="EMBL/GenBank/DDBJ databases">
        <title>Massive genome expansion in bonnet fungi (Mycena s.s.) driven by repeated elements and novel gene families across ecological guilds.</title>
        <authorList>
            <consortium name="Lawrence Berkeley National Laboratory"/>
            <person name="Harder C.B."/>
            <person name="Miyauchi S."/>
            <person name="Viragh M."/>
            <person name="Kuo A."/>
            <person name="Thoen E."/>
            <person name="Andreopoulos B."/>
            <person name="Lu D."/>
            <person name="Skrede I."/>
            <person name="Drula E."/>
            <person name="Henrissat B."/>
            <person name="Morin E."/>
            <person name="Kohler A."/>
            <person name="Barry K."/>
            <person name="LaButti K."/>
            <person name="Morin E."/>
            <person name="Salamov A."/>
            <person name="Lipzen A."/>
            <person name="Mereny Z."/>
            <person name="Hegedus B."/>
            <person name="Baldrian P."/>
            <person name="Stursova M."/>
            <person name="Weitz H."/>
            <person name="Taylor A."/>
            <person name="Grigoriev I.V."/>
            <person name="Nagy L.G."/>
            <person name="Martin F."/>
            <person name="Kauserud H."/>
        </authorList>
    </citation>
    <scope>NUCLEOTIDE SEQUENCE</scope>
    <source>
        <strain evidence="1">CBHHK182m</strain>
    </source>
</reference>
<keyword evidence="2" id="KW-1185">Reference proteome</keyword>
<comment type="caution">
    <text evidence="1">The sequence shown here is derived from an EMBL/GenBank/DDBJ whole genome shotgun (WGS) entry which is preliminary data.</text>
</comment>
<dbReference type="AlphaFoldDB" id="A0AAD7GSD5"/>